<gene>
    <name evidence="4" type="ORF">HGM15179_017217</name>
</gene>
<dbReference type="EMBL" id="SWJQ01000983">
    <property type="protein sequence ID" value="TRZ09885.1"/>
    <property type="molecule type" value="Genomic_DNA"/>
</dbReference>
<dbReference type="Proteomes" id="UP000796761">
    <property type="component" value="Unassembled WGS sequence"/>
</dbReference>
<keyword evidence="1" id="KW-0472">Membrane</keyword>
<dbReference type="InterPro" id="IPR007110">
    <property type="entry name" value="Ig-like_dom"/>
</dbReference>
<sequence>MWELLLLLLPPGLGAALGTPGPCQPCRSGRGGHAVTNATLGATVTLGCPTGGAALGRLVTARWHLGGVPVCSRGRGPQRCHPPFGDRAALGPPGALELRDLRGGDGGTFTCVLLGERECACGSVTLRLRPGVPCSPPCSGAPPRGGRGGVTIVTVIVTVIATTVLLLPPARGH</sequence>
<dbReference type="SUPFAM" id="SSF48726">
    <property type="entry name" value="Immunoglobulin"/>
    <property type="match status" value="1"/>
</dbReference>
<name>A0A8K1G178_9PASS</name>
<dbReference type="OrthoDB" id="10544712at2759"/>
<keyword evidence="1" id="KW-1133">Transmembrane helix</keyword>
<proteinExistence type="predicted"/>
<protein>
    <recommendedName>
        <fullName evidence="3">Ig-like domain-containing protein</fullName>
    </recommendedName>
</protein>
<keyword evidence="1" id="KW-0812">Transmembrane</keyword>
<keyword evidence="5" id="KW-1185">Reference proteome</keyword>
<feature type="transmembrane region" description="Helical" evidence="1">
    <location>
        <begin position="148"/>
        <end position="167"/>
    </location>
</feature>
<dbReference type="InterPro" id="IPR036179">
    <property type="entry name" value="Ig-like_dom_sf"/>
</dbReference>
<feature type="chain" id="PRO_5035437896" description="Ig-like domain-containing protein" evidence="2">
    <location>
        <begin position="17"/>
        <end position="173"/>
    </location>
</feature>
<reference evidence="4" key="1">
    <citation type="submission" date="2019-04" db="EMBL/GenBank/DDBJ databases">
        <title>Genome assembly of Zosterops borbonicus 15179.</title>
        <authorList>
            <person name="Leroy T."/>
            <person name="Anselmetti Y."/>
            <person name="Tilak M.-K."/>
            <person name="Nabholz B."/>
        </authorList>
    </citation>
    <scope>NUCLEOTIDE SEQUENCE</scope>
    <source>
        <strain evidence="4">HGM_15179</strain>
        <tissue evidence="4">Muscle</tissue>
    </source>
</reference>
<feature type="signal peptide" evidence="2">
    <location>
        <begin position="1"/>
        <end position="16"/>
    </location>
</feature>
<evidence type="ECO:0000256" key="2">
    <source>
        <dbReference type="SAM" id="SignalP"/>
    </source>
</evidence>
<accession>A0A8K1G178</accession>
<feature type="domain" description="Ig-like" evidence="3">
    <location>
        <begin position="25"/>
        <end position="111"/>
    </location>
</feature>
<keyword evidence="2" id="KW-0732">Signal</keyword>
<organism evidence="4 5">
    <name type="scientific">Zosterops borbonicus</name>
    <dbReference type="NCBI Taxonomy" id="364589"/>
    <lineage>
        <taxon>Eukaryota</taxon>
        <taxon>Metazoa</taxon>
        <taxon>Chordata</taxon>
        <taxon>Craniata</taxon>
        <taxon>Vertebrata</taxon>
        <taxon>Euteleostomi</taxon>
        <taxon>Archelosauria</taxon>
        <taxon>Archosauria</taxon>
        <taxon>Dinosauria</taxon>
        <taxon>Saurischia</taxon>
        <taxon>Theropoda</taxon>
        <taxon>Coelurosauria</taxon>
        <taxon>Aves</taxon>
        <taxon>Neognathae</taxon>
        <taxon>Neoaves</taxon>
        <taxon>Telluraves</taxon>
        <taxon>Australaves</taxon>
        <taxon>Passeriformes</taxon>
        <taxon>Sylvioidea</taxon>
        <taxon>Zosteropidae</taxon>
        <taxon>Zosterops</taxon>
    </lineage>
</organism>
<dbReference type="PROSITE" id="PS50835">
    <property type="entry name" value="IG_LIKE"/>
    <property type="match status" value="1"/>
</dbReference>
<evidence type="ECO:0000259" key="3">
    <source>
        <dbReference type="PROSITE" id="PS50835"/>
    </source>
</evidence>
<evidence type="ECO:0000313" key="5">
    <source>
        <dbReference type="Proteomes" id="UP000796761"/>
    </source>
</evidence>
<dbReference type="AlphaFoldDB" id="A0A8K1G178"/>
<evidence type="ECO:0000313" key="4">
    <source>
        <dbReference type="EMBL" id="TRZ09885.1"/>
    </source>
</evidence>
<comment type="caution">
    <text evidence="4">The sequence shown here is derived from an EMBL/GenBank/DDBJ whole genome shotgun (WGS) entry which is preliminary data.</text>
</comment>
<evidence type="ECO:0000256" key="1">
    <source>
        <dbReference type="SAM" id="Phobius"/>
    </source>
</evidence>